<dbReference type="PANTHER" id="PTHR11132">
    <property type="entry name" value="SOLUTE CARRIER FAMILY 35"/>
    <property type="match status" value="1"/>
</dbReference>
<dbReference type="OrthoDB" id="18894at2759"/>
<feature type="transmembrane region" description="Helical" evidence="5">
    <location>
        <begin position="12"/>
        <end position="35"/>
    </location>
</feature>
<dbReference type="Proteomes" id="UP001061958">
    <property type="component" value="Unassembled WGS sequence"/>
</dbReference>
<keyword evidence="4 5" id="KW-0472">Membrane</keyword>
<evidence type="ECO:0000256" key="4">
    <source>
        <dbReference type="ARBA" id="ARBA00023136"/>
    </source>
</evidence>
<proteinExistence type="predicted"/>
<evidence type="ECO:0000313" key="7">
    <source>
        <dbReference type="EMBL" id="GJQ13668.1"/>
    </source>
</evidence>
<evidence type="ECO:0000256" key="5">
    <source>
        <dbReference type="SAM" id="Phobius"/>
    </source>
</evidence>
<keyword evidence="3 5" id="KW-1133">Transmembrane helix</keyword>
<feature type="transmembrane region" description="Helical" evidence="5">
    <location>
        <begin position="237"/>
        <end position="260"/>
    </location>
</feature>
<feature type="transmembrane region" description="Helical" evidence="5">
    <location>
        <begin position="267"/>
        <end position="288"/>
    </location>
</feature>
<dbReference type="AlphaFoldDB" id="A0A9C7PZI8"/>
<accession>A0A9C7PZI8</accession>
<feature type="domain" description="Sugar phosphate transporter" evidence="6">
    <location>
        <begin position="17"/>
        <end position="310"/>
    </location>
</feature>
<dbReference type="InterPro" id="IPR050186">
    <property type="entry name" value="TPT_transporter"/>
</dbReference>
<name>A0A9C7PZI8_9RHOD</name>
<dbReference type="Pfam" id="PF03151">
    <property type="entry name" value="TPT"/>
    <property type="match status" value="1"/>
</dbReference>
<comment type="caution">
    <text evidence="7">The sequence shown here is derived from an EMBL/GenBank/DDBJ whole genome shotgun (WGS) entry which is preliminary data.</text>
</comment>
<keyword evidence="8" id="KW-1185">Reference proteome</keyword>
<feature type="transmembrane region" description="Helical" evidence="5">
    <location>
        <begin position="47"/>
        <end position="70"/>
    </location>
</feature>
<evidence type="ECO:0000256" key="3">
    <source>
        <dbReference type="ARBA" id="ARBA00022989"/>
    </source>
</evidence>
<feature type="transmembrane region" description="Helical" evidence="5">
    <location>
        <begin position="294"/>
        <end position="312"/>
    </location>
</feature>
<evidence type="ECO:0000256" key="1">
    <source>
        <dbReference type="ARBA" id="ARBA00004141"/>
    </source>
</evidence>
<reference evidence="7" key="1">
    <citation type="journal article" date="2022" name="Proc. Natl. Acad. Sci. U.S.A.">
        <title>Life cycle and functional genomics of the unicellular red alga Galdieria for elucidating algal and plant evolution and industrial use.</title>
        <authorList>
            <person name="Hirooka S."/>
            <person name="Itabashi T."/>
            <person name="Ichinose T.M."/>
            <person name="Onuma R."/>
            <person name="Fujiwara T."/>
            <person name="Yamashita S."/>
            <person name="Jong L.W."/>
            <person name="Tomita R."/>
            <person name="Iwane A.H."/>
            <person name="Miyagishima S.Y."/>
        </authorList>
    </citation>
    <scope>NUCLEOTIDE SEQUENCE</scope>
    <source>
        <strain evidence="7">NBRC 102759</strain>
    </source>
</reference>
<dbReference type="EMBL" id="BQMJ01000046">
    <property type="protein sequence ID" value="GJQ13668.1"/>
    <property type="molecule type" value="Genomic_DNA"/>
</dbReference>
<evidence type="ECO:0000313" key="8">
    <source>
        <dbReference type="Proteomes" id="UP001061958"/>
    </source>
</evidence>
<dbReference type="InterPro" id="IPR004853">
    <property type="entry name" value="Sugar_P_trans_dom"/>
</dbReference>
<gene>
    <name evidence="7" type="ORF">GpartN1_g5459.t1</name>
</gene>
<organism evidence="7 8">
    <name type="scientific">Galdieria partita</name>
    <dbReference type="NCBI Taxonomy" id="83374"/>
    <lineage>
        <taxon>Eukaryota</taxon>
        <taxon>Rhodophyta</taxon>
        <taxon>Bangiophyceae</taxon>
        <taxon>Galdieriales</taxon>
        <taxon>Galdieriaceae</taxon>
        <taxon>Galdieria</taxon>
    </lineage>
</organism>
<keyword evidence="2 5" id="KW-0812">Transmembrane</keyword>
<feature type="transmembrane region" description="Helical" evidence="5">
    <location>
        <begin position="162"/>
        <end position="180"/>
    </location>
</feature>
<protein>
    <recommendedName>
        <fullName evidence="6">Sugar phosphate transporter domain-containing protein</fullName>
    </recommendedName>
</protein>
<feature type="transmembrane region" description="Helical" evidence="5">
    <location>
        <begin position="109"/>
        <end position="130"/>
    </location>
</feature>
<feature type="transmembrane region" description="Helical" evidence="5">
    <location>
        <begin position="137"/>
        <end position="156"/>
    </location>
</feature>
<sequence length="354" mass="39267">MDFIRYYMTNWKSLAVTLLLVVIWYGISTTIILVTKWAVSEVPGFEFPLLITTTNNLGAYVWSLLFIRFVIRNIPQCSKEQLLYSFFPVSVGIALEIGLSNIALSLLSVALSTLLKGSAPLFVMFWCLVLGTEVFRLNLFFSIGLICLGLALTSIGNYSGNVVGIILQLTAVAAGGFRWCLMQILLQRRGNEHRVSALELTYYTAPLTALVLVPFVVGLEGKSFLVYLTNTASSQVVFMILILLLISTFVFLLLIVEYLLVSRTSSLAMAVAAVFKEGTTIIGGAVWFHDRLSIVNIAGFVVCQIGILWYMFSRTQQNPNLSKDPILLNQVESSKSDSLSVQEQLRVIQDSETQ</sequence>
<reference evidence="7" key="2">
    <citation type="submission" date="2022-01" db="EMBL/GenBank/DDBJ databases">
        <authorList>
            <person name="Hirooka S."/>
            <person name="Miyagishima S.Y."/>
        </authorList>
    </citation>
    <scope>NUCLEOTIDE SEQUENCE</scope>
    <source>
        <strain evidence="7">NBRC 102759</strain>
    </source>
</reference>
<evidence type="ECO:0000256" key="2">
    <source>
        <dbReference type="ARBA" id="ARBA00022692"/>
    </source>
</evidence>
<feature type="transmembrane region" description="Helical" evidence="5">
    <location>
        <begin position="82"/>
        <end position="103"/>
    </location>
</feature>
<feature type="transmembrane region" description="Helical" evidence="5">
    <location>
        <begin position="200"/>
        <end position="217"/>
    </location>
</feature>
<dbReference type="GO" id="GO:0016020">
    <property type="term" value="C:membrane"/>
    <property type="evidence" value="ECO:0007669"/>
    <property type="project" value="UniProtKB-SubCell"/>
</dbReference>
<comment type="subcellular location">
    <subcellularLocation>
        <location evidence="1">Membrane</location>
        <topology evidence="1">Multi-pass membrane protein</topology>
    </subcellularLocation>
</comment>
<evidence type="ECO:0000259" key="6">
    <source>
        <dbReference type="Pfam" id="PF03151"/>
    </source>
</evidence>